<evidence type="ECO:0000256" key="5">
    <source>
        <dbReference type="ARBA" id="ARBA00023136"/>
    </source>
</evidence>
<evidence type="ECO:0000313" key="8">
    <source>
        <dbReference type="EMBL" id="RFU81083.1"/>
    </source>
</evidence>
<evidence type="ECO:0000256" key="6">
    <source>
        <dbReference type="SAM" id="MobiDB-lite"/>
    </source>
</evidence>
<feature type="compositionally biased region" description="Low complexity" evidence="6">
    <location>
        <begin position="198"/>
        <end position="212"/>
    </location>
</feature>
<gene>
    <name evidence="8" type="ORF">TARUN_1176</name>
</gene>
<feature type="compositionally biased region" description="Polar residues" evidence="6">
    <location>
        <begin position="113"/>
        <end position="127"/>
    </location>
</feature>
<evidence type="ECO:0000313" key="9">
    <source>
        <dbReference type="Proteomes" id="UP000266272"/>
    </source>
</evidence>
<reference evidence="8 9" key="1">
    <citation type="journal article" date="2018" name="PLoS Pathog.">
        <title>Evolution of structural diversity of trichothecenes, a family of toxins produced by plant pathogenic and entomopathogenic fungi.</title>
        <authorList>
            <person name="Proctor R.H."/>
            <person name="McCormick S.P."/>
            <person name="Kim H.S."/>
            <person name="Cardoza R.E."/>
            <person name="Stanley A.M."/>
            <person name="Lindo L."/>
            <person name="Kelly A."/>
            <person name="Brown D.W."/>
            <person name="Lee T."/>
            <person name="Vaughan M.M."/>
            <person name="Alexander N.J."/>
            <person name="Busman M."/>
            <person name="Gutierrez S."/>
        </authorList>
    </citation>
    <scope>NUCLEOTIDE SEQUENCE [LARGE SCALE GENOMIC DNA]</scope>
    <source>
        <strain evidence="8 9">IBT 40837</strain>
    </source>
</reference>
<evidence type="ECO:0000256" key="3">
    <source>
        <dbReference type="ARBA" id="ARBA00022692"/>
    </source>
</evidence>
<dbReference type="Proteomes" id="UP000266272">
    <property type="component" value="Unassembled WGS sequence"/>
</dbReference>
<comment type="similarity">
    <text evidence="2">Belongs to the TAPT1 family.</text>
</comment>
<feature type="compositionally biased region" description="Low complexity" evidence="6">
    <location>
        <begin position="14"/>
        <end position="31"/>
    </location>
</feature>
<sequence length="982" mass="108334">MAVTADPISPVPPTAFSSSSSAAPTRKNSSSNLAGEHQRYYEHKEDGLMHNGGGSGYGNGHGTTNGNTNGNGSPAINGRSSSGYWQRDSSGDMQRQRSGSGTMRRNPSHDSVQKLTAAEMQQLTSEPKSLPIAPAPPPGRFVDQEPTDFGMEREAIRQSLMRPPDLYPADGFQPPTGFAAEARSVSGWLPREARTPMRRSVSASRTVSTPPTTRDPHGLQTPTSPRRLSFVPAARPQGLQLNLDGVNGSTSGSVVSPPIKTGPPSFATPQPVQPPSSGIRPPSPIPQMIPLPPMSIPTHLQLELAQQRPSPLYIHQSYTNDIPYESHAVKFERLKNVLLIPPFLERTLYFGALACLDAWLHTFTILPIRFTMALAVLVRWWIYVIFKEVKWLVGFVWYGLGRLWRRARAVRGRRISDASDSGRSRSCSRASEVSVDGMSPNIRQRPNGGVRADSRVRGASDATATPKQPALQARRPGPKSGSFRHRRTKSMPSNLSSFHKADLLQGAVIICSSLVLMKLDASRMYHLIRAQSAIKLYVVYNILEVGDKLLSALGQDILECLFSSETLSRNASGRSKVLLPMGMFVLSLIYCVLHSVALYYQVITLNVAVNSYSNALLTLLLSNQFVEIKSTVFKRFEKDSLFQLTCADIVERFHLWVMLLIIGMRNIVEVGGLSVPGAGMNDDPTKAAPMHSPSILPHSFTVLPSWVMSGEVLSPFLIVVGSEMLVDTIKHAYVTKFNNIKPKFYSRILDILCKDYYTNAFTAPALTRRLGLAVIPLSCLFIRASIQTYHMLLSAHVPMPLPISTQTSLTEASATPSSPAMIAALNRFDTLIRDSLGRATYGYPYDHPLNSRPWYKWTSDDVIAAVTMVVVFFIIFLVLLILKLLLGMVLLKYARNRYAKMKHKEALVAAGKAEWDNYKANGIRVGGFGEVEVTDDKRRWINADPAEGLKRKKKGGDDGKAAAVEGDYQGVFRYDMVEKRIW</sequence>
<proteinExistence type="inferred from homology"/>
<dbReference type="PANTHER" id="PTHR13317:SF4">
    <property type="entry name" value="TRANSMEMBRANE ANTERIOR POSTERIOR TRANSFORMATION PROTEIN 1 HOMOLOG"/>
    <property type="match status" value="1"/>
</dbReference>
<dbReference type="Pfam" id="PF05346">
    <property type="entry name" value="DUF747"/>
    <property type="match status" value="1"/>
</dbReference>
<feature type="transmembrane region" description="Helical" evidence="7">
    <location>
        <begin position="577"/>
        <end position="600"/>
    </location>
</feature>
<dbReference type="EMBL" id="PXOA01000072">
    <property type="protein sequence ID" value="RFU81083.1"/>
    <property type="molecule type" value="Genomic_DNA"/>
</dbReference>
<accession>A0A395NYI5</accession>
<feature type="transmembrane region" description="Helical" evidence="7">
    <location>
        <begin position="862"/>
        <end position="891"/>
    </location>
</feature>
<keyword evidence="5 7" id="KW-0472">Membrane</keyword>
<feature type="region of interest" description="Disordered" evidence="6">
    <location>
        <begin position="189"/>
        <end position="227"/>
    </location>
</feature>
<organism evidence="8 9">
    <name type="scientific">Trichoderma arundinaceum</name>
    <dbReference type="NCBI Taxonomy" id="490622"/>
    <lineage>
        <taxon>Eukaryota</taxon>
        <taxon>Fungi</taxon>
        <taxon>Dikarya</taxon>
        <taxon>Ascomycota</taxon>
        <taxon>Pezizomycotina</taxon>
        <taxon>Sordariomycetes</taxon>
        <taxon>Hypocreomycetidae</taxon>
        <taxon>Hypocreales</taxon>
        <taxon>Hypocreaceae</taxon>
        <taxon>Trichoderma</taxon>
    </lineage>
</organism>
<feature type="compositionally biased region" description="Basic and acidic residues" evidence="6">
    <location>
        <begin position="36"/>
        <end position="48"/>
    </location>
</feature>
<dbReference type="InterPro" id="IPR008010">
    <property type="entry name" value="Tatp1"/>
</dbReference>
<feature type="transmembrane region" description="Helical" evidence="7">
    <location>
        <begin position="380"/>
        <end position="404"/>
    </location>
</feature>
<comment type="caution">
    <text evidence="8">The sequence shown here is derived from an EMBL/GenBank/DDBJ whole genome shotgun (WGS) entry which is preliminary data.</text>
</comment>
<comment type="subcellular location">
    <subcellularLocation>
        <location evidence="1">Membrane</location>
        <topology evidence="1">Multi-pass membrane protein</topology>
    </subcellularLocation>
</comment>
<feature type="compositionally biased region" description="Gly residues" evidence="6">
    <location>
        <begin position="50"/>
        <end position="63"/>
    </location>
</feature>
<evidence type="ECO:0000256" key="2">
    <source>
        <dbReference type="ARBA" id="ARBA00008803"/>
    </source>
</evidence>
<evidence type="ECO:0000256" key="1">
    <source>
        <dbReference type="ARBA" id="ARBA00004141"/>
    </source>
</evidence>
<evidence type="ECO:0000256" key="7">
    <source>
        <dbReference type="SAM" id="Phobius"/>
    </source>
</evidence>
<keyword evidence="3 7" id="KW-0812">Transmembrane</keyword>
<feature type="region of interest" description="Disordered" evidence="6">
    <location>
        <begin position="415"/>
        <end position="493"/>
    </location>
</feature>
<name>A0A395NYI5_TRIAR</name>
<dbReference type="PANTHER" id="PTHR13317">
    <property type="entry name" value="TRANSMEMBRANE ANTERIOR POSTERIOR TRANSFORMATION PROTEIN 1 HOMOLOG"/>
    <property type="match status" value="1"/>
</dbReference>
<keyword evidence="8" id="KW-0675">Receptor</keyword>
<keyword evidence="4 7" id="KW-1133">Transmembrane helix</keyword>
<dbReference type="GO" id="GO:0005789">
    <property type="term" value="C:endoplasmic reticulum membrane"/>
    <property type="evidence" value="ECO:0007669"/>
    <property type="project" value="TreeGrafter"/>
</dbReference>
<feature type="region of interest" description="Disordered" evidence="6">
    <location>
        <begin position="1"/>
        <end position="145"/>
    </location>
</feature>
<keyword evidence="9" id="KW-1185">Reference proteome</keyword>
<protein>
    <submittedName>
        <fullName evidence="8">Cytomegalovirus gh-receptor family</fullName>
    </submittedName>
</protein>
<evidence type="ECO:0000256" key="4">
    <source>
        <dbReference type="ARBA" id="ARBA00022989"/>
    </source>
</evidence>
<dbReference type="OrthoDB" id="5376140at2759"/>
<dbReference type="STRING" id="490622.A0A395NYI5"/>
<feature type="compositionally biased region" description="Polar residues" evidence="6">
    <location>
        <begin position="78"/>
        <end position="106"/>
    </location>
</feature>
<dbReference type="AlphaFoldDB" id="A0A395NYI5"/>